<keyword evidence="1" id="KW-0812">Transmembrane</keyword>
<dbReference type="Proteomes" id="UP000196317">
    <property type="component" value="Unassembled WGS sequence"/>
</dbReference>
<feature type="transmembrane region" description="Helical" evidence="1">
    <location>
        <begin position="66"/>
        <end position="84"/>
    </location>
</feature>
<feature type="transmembrane region" description="Helical" evidence="1">
    <location>
        <begin position="130"/>
        <end position="147"/>
    </location>
</feature>
<keyword evidence="1" id="KW-1133">Transmembrane helix</keyword>
<accession>A0A1Y5ML83</accession>
<dbReference type="EMBL" id="NDYN01000004">
    <property type="protein sequence ID" value="OUT08114.1"/>
    <property type="molecule type" value="Genomic_DNA"/>
</dbReference>
<reference evidence="2 3" key="1">
    <citation type="submission" date="2017-04" db="EMBL/GenBank/DDBJ databases">
        <title>Complete genome of Campylobacter concisus ATCC 33237T and draft genomes for an additional eight well characterized C. concisus strains.</title>
        <authorList>
            <person name="Cornelius A.J."/>
            <person name="Miller W.G."/>
            <person name="Lastovica A.J."/>
            <person name="On S.L."/>
            <person name="French N.P."/>
            <person name="Vandenberg O."/>
            <person name="Biggs P.J."/>
        </authorList>
    </citation>
    <scope>NUCLEOTIDE SEQUENCE [LARGE SCALE GENOMIC DNA]</scope>
    <source>
        <strain evidence="2 3">CCUG 19995</strain>
    </source>
</reference>
<keyword evidence="1" id="KW-0472">Membrane</keyword>
<proteinExistence type="predicted"/>
<feature type="transmembrane region" description="Helical" evidence="1">
    <location>
        <begin position="36"/>
        <end position="54"/>
    </location>
</feature>
<protein>
    <submittedName>
        <fullName evidence="2">Uncharacterized protein</fullName>
    </submittedName>
</protein>
<evidence type="ECO:0000313" key="3">
    <source>
        <dbReference type="Proteomes" id="UP000196317"/>
    </source>
</evidence>
<name>A0A1Y5ML83_9BACT</name>
<sequence>MGIKMNDKLKHMIILGYFLVIYSGIIMVYLGYSYKISLLLFCLFNLMVFLRILYTINFRDNPLKIVTVFLSILLFAVSMVIFVFSERLIMNAILCGMDGYGYLRRHGYIDCSCADLLPGDHLFWDILSTLYYPIYIFIFIKPFVGYLKKNTQISKKIL</sequence>
<gene>
    <name evidence="2" type="ORF">B9N65_04740</name>
</gene>
<evidence type="ECO:0000256" key="1">
    <source>
        <dbReference type="SAM" id="Phobius"/>
    </source>
</evidence>
<feature type="transmembrane region" description="Helical" evidence="1">
    <location>
        <begin position="12"/>
        <end position="30"/>
    </location>
</feature>
<evidence type="ECO:0000313" key="2">
    <source>
        <dbReference type="EMBL" id="OUT08114.1"/>
    </source>
</evidence>
<comment type="caution">
    <text evidence="2">The sequence shown here is derived from an EMBL/GenBank/DDBJ whole genome shotgun (WGS) entry which is preliminary data.</text>
</comment>
<organism evidence="2 3">
    <name type="scientific">Campylobacter concisus</name>
    <dbReference type="NCBI Taxonomy" id="199"/>
    <lineage>
        <taxon>Bacteria</taxon>
        <taxon>Pseudomonadati</taxon>
        <taxon>Campylobacterota</taxon>
        <taxon>Epsilonproteobacteria</taxon>
        <taxon>Campylobacterales</taxon>
        <taxon>Campylobacteraceae</taxon>
        <taxon>Campylobacter</taxon>
    </lineage>
</organism>
<dbReference type="AlphaFoldDB" id="A0A1Y5ML83"/>